<organism evidence="2">
    <name type="scientific">Amphimedon queenslandica</name>
    <name type="common">Sponge</name>
    <dbReference type="NCBI Taxonomy" id="400682"/>
    <lineage>
        <taxon>Eukaryota</taxon>
        <taxon>Metazoa</taxon>
        <taxon>Porifera</taxon>
        <taxon>Demospongiae</taxon>
        <taxon>Heteroscleromorpha</taxon>
        <taxon>Haplosclerida</taxon>
        <taxon>Niphatidae</taxon>
        <taxon>Amphimedon</taxon>
    </lineage>
</organism>
<proteinExistence type="predicted"/>
<feature type="compositionally biased region" description="Polar residues" evidence="1">
    <location>
        <begin position="38"/>
        <end position="47"/>
    </location>
</feature>
<evidence type="ECO:0000256" key="1">
    <source>
        <dbReference type="SAM" id="MobiDB-lite"/>
    </source>
</evidence>
<sequence>LWGCSPATELIECGCETTNLVNSDYTGQQKNNDGDGLNNIQPTSPRQINDHGNTDHLPTMAENEDGSEDCNNSSPARKTTSTNTQDGTRESGEGQAIIDQQ</sequence>
<dbReference type="EnsemblMetazoa" id="Aqu2.1.14188_001">
    <property type="protein sequence ID" value="Aqu2.1.14188_001"/>
    <property type="gene ID" value="Aqu2.1.14188"/>
</dbReference>
<protein>
    <submittedName>
        <fullName evidence="2">Uncharacterized protein</fullName>
    </submittedName>
</protein>
<feature type="region of interest" description="Disordered" evidence="1">
    <location>
        <begin position="23"/>
        <end position="101"/>
    </location>
</feature>
<dbReference type="InParanoid" id="A0A1X7THI2"/>
<dbReference type="AlphaFoldDB" id="A0A1X7THI2"/>
<accession>A0A1X7THI2</accession>
<feature type="compositionally biased region" description="Polar residues" evidence="1">
    <location>
        <begin position="69"/>
        <end position="86"/>
    </location>
</feature>
<reference evidence="2" key="1">
    <citation type="submission" date="2017-05" db="UniProtKB">
        <authorList>
            <consortium name="EnsemblMetazoa"/>
        </authorList>
    </citation>
    <scope>IDENTIFICATION</scope>
</reference>
<name>A0A1X7THI2_AMPQE</name>
<evidence type="ECO:0000313" key="2">
    <source>
        <dbReference type="EnsemblMetazoa" id="Aqu2.1.14188_001"/>
    </source>
</evidence>